<evidence type="ECO:0000256" key="1">
    <source>
        <dbReference type="ARBA" id="ARBA00007074"/>
    </source>
</evidence>
<gene>
    <name evidence="7" type="ORF">ERS852420_02008</name>
</gene>
<dbReference type="PROSITE" id="PS51935">
    <property type="entry name" value="NLPC_P60"/>
    <property type="match status" value="1"/>
</dbReference>
<dbReference type="InterPro" id="IPR000064">
    <property type="entry name" value="NLP_P60_dom"/>
</dbReference>
<dbReference type="InterPro" id="IPR051794">
    <property type="entry name" value="PG_Endopeptidase_C40"/>
</dbReference>
<evidence type="ECO:0000313" key="7">
    <source>
        <dbReference type="EMBL" id="CUM99443.1"/>
    </source>
</evidence>
<keyword evidence="5" id="KW-1133">Transmembrane helix</keyword>
<dbReference type="Proteomes" id="UP000095495">
    <property type="component" value="Unassembled WGS sequence"/>
</dbReference>
<dbReference type="PANTHER" id="PTHR47359:SF3">
    <property type="entry name" value="NLP_P60 DOMAIN-CONTAINING PROTEIN-RELATED"/>
    <property type="match status" value="1"/>
</dbReference>
<comment type="similarity">
    <text evidence="1">Belongs to the peptidase C40 family.</text>
</comment>
<feature type="transmembrane region" description="Helical" evidence="5">
    <location>
        <begin position="296"/>
        <end position="327"/>
    </location>
</feature>
<evidence type="ECO:0000259" key="6">
    <source>
        <dbReference type="PROSITE" id="PS51935"/>
    </source>
</evidence>
<dbReference type="PANTHER" id="PTHR47359">
    <property type="entry name" value="PEPTIDOGLYCAN DL-ENDOPEPTIDASE CWLO"/>
    <property type="match status" value="1"/>
</dbReference>
<dbReference type="InterPro" id="IPR038765">
    <property type="entry name" value="Papain-like_cys_pep_sf"/>
</dbReference>
<keyword evidence="5" id="KW-0472">Membrane</keyword>
<dbReference type="EMBL" id="CYXV01000008">
    <property type="protein sequence ID" value="CUM99443.1"/>
    <property type="molecule type" value="Genomic_DNA"/>
</dbReference>
<sequence length="655" mass="70279">MKIKKVDDKPMVIHTKEKAKIHAHEPKGAKIKGSNIYTVERGPKVHDAKANEMDKKASAKLMLQKSAGGKRTYRKSTIHQSEAKDKGLSRFKRNIRESGTSIKTKNTNLHIAGRTGALAAGAVTEQVEGGHEVSQAAYLAYESSRPVTGTASKGAALFRKKAAAEARKRIKKVEAGKKLAKRTAKKAAKDTAKTVAKETAKETAKTTAKVATKTATKAAATAAGTAVAPGVGTAIGMAAGYAAGVSIEVKDEKMTNRSRKIKFFLDKMKAQENQTDSVAKLVKDLIVRKAITWVKAAAPIVGLVLLLLVLVVAMIAVPVIAVIAILYNSPFALFLPPLESGDTVQTVTSAYVQEFNRDVNTKVNEHTGYDLGELVYVDYEGMEENPSNYYDIMAVYMVKHGVGDTATVMNDTSKGWLQAVVNDMCSYTTSTGTKDVEETDADGNVTTVTKSVLYVNVTLKSYRDMISVYGFNSDHVEMLEQIMSPEFMGQLGYAGSGSGGGGGSPGVSSMTEDEINAILNEITDSRQKTVCSYALHRVGFPYSQDLRDSGNYYDCSSLAYYSWKDAGVDISYGGATTAAAEAQGLDEAGKTVAFDELQPGDLIFYSFTSNGRYKNISHVAVYVGNGKVVEALNESLGVVYRDVASTGKIVVIGRP</sequence>
<dbReference type="SUPFAM" id="SSF54001">
    <property type="entry name" value="Cysteine proteinases"/>
    <property type="match status" value="1"/>
</dbReference>
<dbReference type="Pfam" id="PF00877">
    <property type="entry name" value="NLPC_P60"/>
    <property type="match status" value="1"/>
</dbReference>
<dbReference type="GO" id="GO:0008234">
    <property type="term" value="F:cysteine-type peptidase activity"/>
    <property type="evidence" value="ECO:0007669"/>
    <property type="project" value="UniProtKB-KW"/>
</dbReference>
<evidence type="ECO:0000256" key="2">
    <source>
        <dbReference type="ARBA" id="ARBA00022670"/>
    </source>
</evidence>
<reference evidence="7 8" key="1">
    <citation type="submission" date="2015-09" db="EMBL/GenBank/DDBJ databases">
        <authorList>
            <consortium name="Pathogen Informatics"/>
        </authorList>
    </citation>
    <scope>NUCLEOTIDE SEQUENCE [LARGE SCALE GENOMIC DNA]</scope>
    <source>
        <strain evidence="7 8">2789STDY5608863</strain>
    </source>
</reference>
<keyword evidence="5" id="KW-0812">Transmembrane</keyword>
<evidence type="ECO:0000313" key="8">
    <source>
        <dbReference type="Proteomes" id="UP000095495"/>
    </source>
</evidence>
<dbReference type="AlphaFoldDB" id="A0A173T9G6"/>
<name>A0A173T9G6_9FIRM</name>
<evidence type="ECO:0000256" key="4">
    <source>
        <dbReference type="ARBA" id="ARBA00022807"/>
    </source>
</evidence>
<accession>A0A173T9G6</accession>
<organism evidence="7 8">
    <name type="scientific">Roseburia faecis</name>
    <dbReference type="NCBI Taxonomy" id="301302"/>
    <lineage>
        <taxon>Bacteria</taxon>
        <taxon>Bacillati</taxon>
        <taxon>Bacillota</taxon>
        <taxon>Clostridia</taxon>
        <taxon>Lachnospirales</taxon>
        <taxon>Lachnospiraceae</taxon>
        <taxon>Roseburia</taxon>
    </lineage>
</organism>
<dbReference type="Gene3D" id="3.90.1720.10">
    <property type="entry name" value="endopeptidase domain like (from Nostoc punctiforme)"/>
    <property type="match status" value="1"/>
</dbReference>
<dbReference type="GO" id="GO:0006508">
    <property type="term" value="P:proteolysis"/>
    <property type="evidence" value="ECO:0007669"/>
    <property type="project" value="UniProtKB-KW"/>
</dbReference>
<protein>
    <submittedName>
        <fullName evidence="7">NlpC/P60 family</fullName>
    </submittedName>
</protein>
<feature type="domain" description="NlpC/P60" evidence="6">
    <location>
        <begin position="524"/>
        <end position="655"/>
    </location>
</feature>
<proteinExistence type="inferred from homology"/>
<keyword evidence="4" id="KW-0788">Thiol protease</keyword>
<evidence type="ECO:0000256" key="5">
    <source>
        <dbReference type="SAM" id="Phobius"/>
    </source>
</evidence>
<evidence type="ECO:0000256" key="3">
    <source>
        <dbReference type="ARBA" id="ARBA00022801"/>
    </source>
</evidence>
<keyword evidence="3" id="KW-0378">Hydrolase</keyword>
<keyword evidence="2" id="KW-0645">Protease</keyword>